<protein>
    <submittedName>
        <fullName evidence="2">Prolyl oligopeptidase family serine peptidase</fullName>
    </submittedName>
</protein>
<dbReference type="InterPro" id="IPR029058">
    <property type="entry name" value="AB_hydrolase_fold"/>
</dbReference>
<dbReference type="Gene3D" id="3.40.50.1820">
    <property type="entry name" value="alpha/beta hydrolase"/>
    <property type="match status" value="1"/>
</dbReference>
<evidence type="ECO:0000313" key="3">
    <source>
        <dbReference type="Proteomes" id="UP001161691"/>
    </source>
</evidence>
<dbReference type="SUPFAM" id="SSF53474">
    <property type="entry name" value="alpha/beta-Hydrolases"/>
    <property type="match status" value="1"/>
</dbReference>
<evidence type="ECO:0000313" key="2">
    <source>
        <dbReference type="EMBL" id="MDI4649685.1"/>
    </source>
</evidence>
<dbReference type="PANTHER" id="PTHR22946">
    <property type="entry name" value="DIENELACTONE HYDROLASE DOMAIN-CONTAINING PROTEIN-RELATED"/>
    <property type="match status" value="1"/>
</dbReference>
<keyword evidence="3" id="KW-1185">Reference proteome</keyword>
<dbReference type="PANTHER" id="PTHR22946:SF8">
    <property type="entry name" value="ACETYL XYLAN ESTERASE DOMAIN-CONTAINING PROTEIN"/>
    <property type="match status" value="1"/>
</dbReference>
<dbReference type="RefSeq" id="WP_282912296.1">
    <property type="nucleotide sequence ID" value="NZ_JAGRPV010000001.1"/>
</dbReference>
<gene>
    <name evidence="2" type="ORF">KB449_32455</name>
</gene>
<dbReference type="Proteomes" id="UP001161691">
    <property type="component" value="Unassembled WGS sequence"/>
</dbReference>
<name>A0ABT6TSC2_9BACL</name>
<dbReference type="InterPro" id="IPR001375">
    <property type="entry name" value="Peptidase_S9_cat"/>
</dbReference>
<sequence length="647" mass="72109">MHLPQALERTVFTLYDTQDQLKRHVYERADRAFARGDRERDRISTASGLRERQLAMRTAFIHAIGGIPDREADMNAVIVGQVREEGYRIENIVYEPLPGYRVTSNLYLPAQAEPASPSPVVLFLSGHELEGKHGDYYHRVILRFVEAGLAVFAIDPPGQGERVGDALDDAGNLIWGTGEHQRIGIRCYPFGESIARYFVRDAMSAIDYLETRQELDTARLGVTGNSGGGTQTAMLMICDDRIAAAAPATFIMDRQSYMYAGGVQDAEQVWPGLTEAGFDHEDLLLAFAPKPLLVLAAEYDFFPIEGTRRTVTRSRRYWEMLGKKADFEFYVEPSLHRYTDGMAKKAAAFFAQRLLEHPRESSGQALPAVPADKLWCTKQGRLTSEWPQALTLSDIVQSRYERFRSNNRGRPSDALAPNGEQWLRDQVYAGRAPCPFNTRHMRLADTDGLSTAYWMWWSQSGVMNSALWFSGARDADARPAEVVMAAWAGGTTCLSRHWPWIREQCAAGRSVVVLNASGVGPHEPAPVYGRPVRGMFGMLHKLADELIWLGDSLAALRTYDTIRCAEWIASVAGNVSLSIYAPGNAWLSARLAALLCDRIGQVYSDTEYAQIADWFLSAGEPNEDWMSTVFPGLLQYVDIAGPTRKGC</sequence>
<comment type="caution">
    <text evidence="2">The sequence shown here is derived from an EMBL/GenBank/DDBJ whole genome shotgun (WGS) entry which is preliminary data.</text>
</comment>
<reference evidence="2" key="1">
    <citation type="submission" date="2023-04" db="EMBL/GenBank/DDBJ databases">
        <title>Comparative genomic analysis of Cohnella hashimotonis sp. nov., isolated from the International Space Station.</title>
        <authorList>
            <person name="Venkateswaran K."/>
            <person name="Simpson A."/>
        </authorList>
    </citation>
    <scope>NUCLEOTIDE SEQUENCE</scope>
    <source>
        <strain evidence="2">F6_2S_P_1</strain>
    </source>
</reference>
<dbReference type="EMBL" id="JAGRPV010000001">
    <property type="protein sequence ID" value="MDI4649685.1"/>
    <property type="molecule type" value="Genomic_DNA"/>
</dbReference>
<evidence type="ECO:0000259" key="1">
    <source>
        <dbReference type="Pfam" id="PF00326"/>
    </source>
</evidence>
<dbReference type="Pfam" id="PF00326">
    <property type="entry name" value="Peptidase_S9"/>
    <property type="match status" value="1"/>
</dbReference>
<proteinExistence type="predicted"/>
<dbReference type="InterPro" id="IPR050261">
    <property type="entry name" value="FrsA_esterase"/>
</dbReference>
<accession>A0ABT6TSC2</accession>
<feature type="domain" description="Peptidase S9 prolyl oligopeptidase catalytic" evidence="1">
    <location>
        <begin position="199"/>
        <end position="260"/>
    </location>
</feature>
<organism evidence="2 3">
    <name type="scientific">Cohnella hashimotonis</name>
    <dbReference type="NCBI Taxonomy" id="2826895"/>
    <lineage>
        <taxon>Bacteria</taxon>
        <taxon>Bacillati</taxon>
        <taxon>Bacillota</taxon>
        <taxon>Bacilli</taxon>
        <taxon>Bacillales</taxon>
        <taxon>Paenibacillaceae</taxon>
        <taxon>Cohnella</taxon>
    </lineage>
</organism>